<feature type="domain" description="Glycosyltransferase RgtA/B/C/D-like" evidence="2">
    <location>
        <begin position="111"/>
        <end position="256"/>
    </location>
</feature>
<accession>A0A1F5WR07</accession>
<feature type="transmembrane region" description="Helical" evidence="1">
    <location>
        <begin position="327"/>
        <end position="346"/>
    </location>
</feature>
<feature type="transmembrane region" description="Helical" evidence="1">
    <location>
        <begin position="388"/>
        <end position="409"/>
    </location>
</feature>
<name>A0A1F5WR07_9BACT</name>
<sequence>MKKELIIIGVILLLGLSLYSLTLRGEFGNPGPGDFKNNLDQAARPFELSPERGRYVHIVNLAERGKYDLSQEWAEVAYPDVGISNGKYYSYFAPGTSYFALPFYLLGAKFNLAQVAVFFAEILVSIISLVFIYKIAKNVFSLTARASLFSVLVFAFASTAWSYSVTLYQHAFTVLFMTTAFYAAWKFAKESGWRAWLYASWVWVAYALSITVDYPNVILMLPIMVYFAYSTFSVKKLEEGFSLTIKWAAVATFLVFALITGLHFWHNAHYYGSWHQLAGGLQSYRHPDEIANNASASAGTTKNVATFFSERAIPHGFYILLFSDERGLFFFYPIFALSLFGIWAYSKKSREGGVSAEYILAVALILTNLTLYSSWGDPWGGWAYGPRYLIPSMAFLSIFVGVFISSGAYTGLKKFLAFLLFLYSSAVALLGALTTNAVPTRGEAMLLPIKKYNFLKNIDFIYSDQSGSFIYKTYLSGKLSLVAYYLIIYIAIALVVALVLIASRDKKHG</sequence>
<dbReference type="AlphaFoldDB" id="A0A1F5WR07"/>
<feature type="transmembrane region" description="Helical" evidence="1">
    <location>
        <begin position="195"/>
        <end position="212"/>
    </location>
</feature>
<feature type="transmembrane region" description="Helical" evidence="1">
    <location>
        <begin position="218"/>
        <end position="235"/>
    </location>
</feature>
<comment type="caution">
    <text evidence="3">The sequence shown here is derived from an EMBL/GenBank/DDBJ whole genome shotgun (WGS) entry which is preliminary data.</text>
</comment>
<organism evidence="3 4">
    <name type="scientific">Candidatus Giovannonibacteria bacterium RIFCSPHIGHO2_12_FULL_43_15</name>
    <dbReference type="NCBI Taxonomy" id="1798341"/>
    <lineage>
        <taxon>Bacteria</taxon>
        <taxon>Candidatus Giovannoniibacteriota</taxon>
    </lineage>
</organism>
<dbReference type="Proteomes" id="UP000177723">
    <property type="component" value="Unassembled WGS sequence"/>
</dbReference>
<feature type="transmembrane region" description="Helical" evidence="1">
    <location>
        <begin position="358"/>
        <end position="376"/>
    </location>
</feature>
<feature type="transmembrane region" description="Helical" evidence="1">
    <location>
        <begin position="112"/>
        <end position="132"/>
    </location>
</feature>
<evidence type="ECO:0000259" key="2">
    <source>
        <dbReference type="Pfam" id="PF13231"/>
    </source>
</evidence>
<dbReference type="InterPro" id="IPR038731">
    <property type="entry name" value="RgtA/B/C-like"/>
</dbReference>
<feature type="transmembrane region" description="Helical" evidence="1">
    <location>
        <begin position="167"/>
        <end position="188"/>
    </location>
</feature>
<dbReference type="Pfam" id="PF13231">
    <property type="entry name" value="PMT_2"/>
    <property type="match status" value="1"/>
</dbReference>
<feature type="transmembrane region" description="Helical" evidence="1">
    <location>
        <begin position="139"/>
        <end position="161"/>
    </location>
</feature>
<gene>
    <name evidence="3" type="ORF">A3F23_02195</name>
</gene>
<keyword evidence="1" id="KW-0812">Transmembrane</keyword>
<keyword evidence="1" id="KW-1133">Transmembrane helix</keyword>
<keyword evidence="1" id="KW-0472">Membrane</keyword>
<reference evidence="3 4" key="1">
    <citation type="journal article" date="2016" name="Nat. Commun.">
        <title>Thousands of microbial genomes shed light on interconnected biogeochemical processes in an aquifer system.</title>
        <authorList>
            <person name="Anantharaman K."/>
            <person name="Brown C.T."/>
            <person name="Hug L.A."/>
            <person name="Sharon I."/>
            <person name="Castelle C.J."/>
            <person name="Probst A.J."/>
            <person name="Thomas B.C."/>
            <person name="Singh A."/>
            <person name="Wilkins M.J."/>
            <person name="Karaoz U."/>
            <person name="Brodie E.L."/>
            <person name="Williams K.H."/>
            <person name="Hubbard S.S."/>
            <person name="Banfield J.F."/>
        </authorList>
    </citation>
    <scope>NUCLEOTIDE SEQUENCE [LARGE SCALE GENOMIC DNA]</scope>
</reference>
<feature type="transmembrane region" description="Helical" evidence="1">
    <location>
        <begin position="247"/>
        <end position="265"/>
    </location>
</feature>
<dbReference type="EMBL" id="MFHT01000006">
    <property type="protein sequence ID" value="OGF78034.1"/>
    <property type="molecule type" value="Genomic_DNA"/>
</dbReference>
<evidence type="ECO:0000313" key="3">
    <source>
        <dbReference type="EMBL" id="OGF78034.1"/>
    </source>
</evidence>
<proteinExistence type="predicted"/>
<feature type="transmembrane region" description="Helical" evidence="1">
    <location>
        <begin position="482"/>
        <end position="502"/>
    </location>
</feature>
<feature type="transmembrane region" description="Helical" evidence="1">
    <location>
        <begin position="416"/>
        <end position="438"/>
    </location>
</feature>
<protein>
    <recommendedName>
        <fullName evidence="2">Glycosyltransferase RgtA/B/C/D-like domain-containing protein</fullName>
    </recommendedName>
</protein>
<evidence type="ECO:0000256" key="1">
    <source>
        <dbReference type="SAM" id="Phobius"/>
    </source>
</evidence>
<evidence type="ECO:0000313" key="4">
    <source>
        <dbReference type="Proteomes" id="UP000177723"/>
    </source>
</evidence>